<gene>
    <name evidence="1" type="ORF">Patl1_01375</name>
</gene>
<name>A0ACC1C560_9ROSI</name>
<evidence type="ECO:0000313" key="1">
    <source>
        <dbReference type="EMBL" id="KAJ0110752.1"/>
    </source>
</evidence>
<proteinExistence type="predicted"/>
<dbReference type="EMBL" id="CM047897">
    <property type="protein sequence ID" value="KAJ0110752.1"/>
    <property type="molecule type" value="Genomic_DNA"/>
</dbReference>
<keyword evidence="2" id="KW-1185">Reference proteome</keyword>
<accession>A0ACC1C560</accession>
<comment type="caution">
    <text evidence="1">The sequence shown here is derived from an EMBL/GenBank/DDBJ whole genome shotgun (WGS) entry which is preliminary data.</text>
</comment>
<organism evidence="1 2">
    <name type="scientific">Pistacia atlantica</name>
    <dbReference type="NCBI Taxonomy" id="434234"/>
    <lineage>
        <taxon>Eukaryota</taxon>
        <taxon>Viridiplantae</taxon>
        <taxon>Streptophyta</taxon>
        <taxon>Embryophyta</taxon>
        <taxon>Tracheophyta</taxon>
        <taxon>Spermatophyta</taxon>
        <taxon>Magnoliopsida</taxon>
        <taxon>eudicotyledons</taxon>
        <taxon>Gunneridae</taxon>
        <taxon>Pentapetalae</taxon>
        <taxon>rosids</taxon>
        <taxon>malvids</taxon>
        <taxon>Sapindales</taxon>
        <taxon>Anacardiaceae</taxon>
        <taxon>Pistacia</taxon>
    </lineage>
</organism>
<dbReference type="Proteomes" id="UP001164250">
    <property type="component" value="Chromosome 1"/>
</dbReference>
<evidence type="ECO:0000313" key="2">
    <source>
        <dbReference type="Proteomes" id="UP001164250"/>
    </source>
</evidence>
<reference evidence="2" key="1">
    <citation type="journal article" date="2023" name="G3 (Bethesda)">
        <title>Genome assembly and association tests identify interacting loci associated with vigor, precocity, and sex in interspecific pistachio rootstocks.</title>
        <authorList>
            <person name="Palmer W."/>
            <person name="Jacygrad E."/>
            <person name="Sagayaradj S."/>
            <person name="Cavanaugh K."/>
            <person name="Han R."/>
            <person name="Bertier L."/>
            <person name="Beede B."/>
            <person name="Kafkas S."/>
            <person name="Golino D."/>
            <person name="Preece J."/>
            <person name="Michelmore R."/>
        </authorList>
    </citation>
    <scope>NUCLEOTIDE SEQUENCE [LARGE SCALE GENOMIC DNA]</scope>
</reference>
<protein>
    <submittedName>
        <fullName evidence="1">Uncharacterized protein</fullName>
    </submittedName>
</protein>
<sequence>MDRELFEAALTGDVQKLHQLLLRNPLFLQTVALSSAANPLHVASAYGHIHLVKEIIRLKPEYAKEVNQDGFSSMHVASANWYVEIVRELIKVDPTLCLLQGRDKKTPLHCAAIKGRGDVISEMLSACPDCAKYVTVQRETALHLAVKNNQFEGIRVLLDWIRDMKKESILNMKDEQGNTVLHLATWKKQHQASQVLIILQNKTLLLSLCFCGIMPLVMELLLGNGATGPQLLEVNATDQSGLTALDVLLIFPSEAGDREMEEILRSAGAMRKIDIIPSSTNDNQIFVNTPATTEGHGRPLQQRPTDLEDYFKFKKDRDSPGEARNALLIIAVLVATATFQARMNPPGGVWQDNGSSINNKNKAGSSILGSVNAVTYGIFMASNSIGFALSLHMIYILTHNFPLQLELQVCMLAMFSAYNTAVPNLAPEKLWLFLTVLTAILPAIIPFLTKWVRKYMKRIGKLVVNIIPTTRFQMLT</sequence>